<feature type="transmembrane region" description="Helical" evidence="11">
    <location>
        <begin position="62"/>
        <end position="83"/>
    </location>
</feature>
<evidence type="ECO:0000256" key="5">
    <source>
        <dbReference type="ARBA" id="ARBA00022692"/>
    </source>
</evidence>
<dbReference type="PANTHER" id="PTHR48086:SF6">
    <property type="entry name" value="CATION_ACETATE SYMPORTER ACTP"/>
    <property type="match status" value="1"/>
</dbReference>
<comment type="caution">
    <text evidence="12">The sequence shown here is derived from an EMBL/GenBank/DDBJ whole genome shotgun (WGS) entry which is preliminary data.</text>
</comment>
<evidence type="ECO:0000256" key="3">
    <source>
        <dbReference type="ARBA" id="ARBA00022448"/>
    </source>
</evidence>
<reference evidence="12 13" key="1">
    <citation type="submission" date="2020-06" db="EMBL/GenBank/DDBJ databases">
        <title>Actinomadura xiongansis sp. nov., isolated from soil of Baiyangdian.</title>
        <authorList>
            <person name="Zhang X."/>
        </authorList>
    </citation>
    <scope>NUCLEOTIDE SEQUENCE [LARGE SCALE GENOMIC DNA]</scope>
    <source>
        <strain evidence="12 13">HBUM206468</strain>
    </source>
</reference>
<protein>
    <submittedName>
        <fullName evidence="12">Na+:solute symporter</fullName>
    </submittedName>
</protein>
<evidence type="ECO:0000256" key="6">
    <source>
        <dbReference type="ARBA" id="ARBA00022847"/>
    </source>
</evidence>
<feature type="compositionally biased region" description="Polar residues" evidence="10">
    <location>
        <begin position="546"/>
        <end position="556"/>
    </location>
</feature>
<feature type="transmembrane region" description="Helical" evidence="11">
    <location>
        <begin position="273"/>
        <end position="292"/>
    </location>
</feature>
<evidence type="ECO:0000256" key="8">
    <source>
        <dbReference type="ARBA" id="ARBA00023136"/>
    </source>
</evidence>
<evidence type="ECO:0000256" key="2">
    <source>
        <dbReference type="ARBA" id="ARBA00006434"/>
    </source>
</evidence>
<feature type="transmembrane region" description="Helical" evidence="11">
    <location>
        <begin position="501"/>
        <end position="518"/>
    </location>
</feature>
<feature type="transmembrane region" description="Helical" evidence="11">
    <location>
        <begin position="355"/>
        <end position="383"/>
    </location>
</feature>
<keyword evidence="4" id="KW-1003">Cell membrane</keyword>
<keyword evidence="7 11" id="KW-1133">Transmembrane helix</keyword>
<evidence type="ECO:0000313" key="12">
    <source>
        <dbReference type="EMBL" id="MBC6468330.1"/>
    </source>
</evidence>
<keyword evidence="13" id="KW-1185">Reference proteome</keyword>
<dbReference type="InterPro" id="IPR001734">
    <property type="entry name" value="Na/solute_symporter"/>
</dbReference>
<dbReference type="EMBL" id="JABVEC010000018">
    <property type="protein sequence ID" value="MBC6468330.1"/>
    <property type="molecule type" value="Genomic_DNA"/>
</dbReference>
<evidence type="ECO:0000256" key="10">
    <source>
        <dbReference type="SAM" id="MobiDB-lite"/>
    </source>
</evidence>
<sequence>MTGVLAAPPPIDNTWAAPAIAIAVAIPLAILVFALVNAARGGIRTPNDFLLAGKRVGAGQNALAMMGAFMMYSTVIIIIGHVALNGYDAILFVTAFAVGSVLGVLIYAGPMRNVGGHTMGDLFVLRARERPARIASAVVTLVTYTMFMVAMLGAIGLVATRMFDTSPEANLPLAAVAMVVVGLVAILWVYMGGMPGVTRMLVLKAILVGSFVVVLTVVVLAKYKLNIIDLLDDAEANANPDKRGYDLLGPGRLFGENSTPNSGQDPWVHLSKLVSVVIGGMGMPWLFMRYYVATSGRDARRSAGWAAMFTAGFYQLLIIIGLGAVALLGAKGIGTNYHHRDTTLPRLVDDFGGEWASGLLGGVAMISVAAIFAAMLINAVTSYTKDINAARGRQPEPAAELKEIRRNVLVIGIVSLVAGAAMVPVFTRIFIPTVVDLGASTVLPAIVYSLFWRRFNTRGLMWTVYGGLAVTVVMVAFSNGVSGDPNSWWPNSDFKIFDIEPGLIAGPLGFLFGYLGTITSSERNDAGFAEMQVRALTGAVVPPRNDPSTGSANLPTGSVGVPNGSADKRDRGSRTPSGAH</sequence>
<feature type="transmembrane region" description="Helical" evidence="11">
    <location>
        <begin position="459"/>
        <end position="481"/>
    </location>
</feature>
<comment type="subcellular location">
    <subcellularLocation>
        <location evidence="1">Cell membrane</location>
        <topology evidence="1">Multi-pass membrane protein</topology>
    </subcellularLocation>
</comment>
<dbReference type="InterPro" id="IPR050277">
    <property type="entry name" value="Sodium:Solute_Symporter"/>
</dbReference>
<evidence type="ECO:0000313" key="13">
    <source>
        <dbReference type="Proteomes" id="UP000805614"/>
    </source>
</evidence>
<feature type="transmembrane region" description="Helical" evidence="11">
    <location>
        <begin position="89"/>
        <end position="109"/>
    </location>
</feature>
<feature type="transmembrane region" description="Helical" evidence="11">
    <location>
        <begin position="404"/>
        <end position="423"/>
    </location>
</feature>
<dbReference type="RefSeq" id="WP_187245342.1">
    <property type="nucleotide sequence ID" value="NZ_BAAAOK010000015.1"/>
</dbReference>
<dbReference type="Proteomes" id="UP000805614">
    <property type="component" value="Unassembled WGS sequence"/>
</dbReference>
<dbReference type="InterPro" id="IPR038377">
    <property type="entry name" value="Na/Glc_symporter_sf"/>
</dbReference>
<evidence type="ECO:0000256" key="11">
    <source>
        <dbReference type="SAM" id="Phobius"/>
    </source>
</evidence>
<feature type="transmembrane region" description="Helical" evidence="11">
    <location>
        <begin position="171"/>
        <end position="190"/>
    </location>
</feature>
<evidence type="ECO:0000256" key="1">
    <source>
        <dbReference type="ARBA" id="ARBA00004651"/>
    </source>
</evidence>
<comment type="similarity">
    <text evidence="2 9">Belongs to the sodium:solute symporter (SSF) (TC 2.A.21) family.</text>
</comment>
<organism evidence="12 13">
    <name type="scientific">Actinomadura alba</name>
    <dbReference type="NCBI Taxonomy" id="406431"/>
    <lineage>
        <taxon>Bacteria</taxon>
        <taxon>Bacillati</taxon>
        <taxon>Actinomycetota</taxon>
        <taxon>Actinomycetes</taxon>
        <taxon>Streptosporangiales</taxon>
        <taxon>Thermomonosporaceae</taxon>
        <taxon>Actinomadura</taxon>
    </lineage>
</organism>
<feature type="transmembrane region" description="Helical" evidence="11">
    <location>
        <begin position="134"/>
        <end position="159"/>
    </location>
</feature>
<keyword evidence="6" id="KW-0769">Symport</keyword>
<accession>A0ABR7LU86</accession>
<name>A0ABR7LU86_9ACTN</name>
<evidence type="ECO:0000256" key="9">
    <source>
        <dbReference type="RuleBase" id="RU362091"/>
    </source>
</evidence>
<dbReference type="PANTHER" id="PTHR48086">
    <property type="entry name" value="SODIUM/PROLINE SYMPORTER-RELATED"/>
    <property type="match status" value="1"/>
</dbReference>
<dbReference type="Gene3D" id="1.20.1730.10">
    <property type="entry name" value="Sodium/glucose cotransporter"/>
    <property type="match status" value="1"/>
</dbReference>
<feature type="transmembrane region" description="Helical" evidence="11">
    <location>
        <begin position="429"/>
        <end position="452"/>
    </location>
</feature>
<dbReference type="Pfam" id="PF00474">
    <property type="entry name" value="SSF"/>
    <property type="match status" value="1"/>
</dbReference>
<keyword evidence="3" id="KW-0813">Transport</keyword>
<evidence type="ECO:0000256" key="4">
    <source>
        <dbReference type="ARBA" id="ARBA00022475"/>
    </source>
</evidence>
<feature type="region of interest" description="Disordered" evidence="10">
    <location>
        <begin position="539"/>
        <end position="580"/>
    </location>
</feature>
<keyword evidence="8 11" id="KW-0472">Membrane</keyword>
<feature type="transmembrane region" description="Helical" evidence="11">
    <location>
        <begin position="202"/>
        <end position="221"/>
    </location>
</feature>
<evidence type="ECO:0000256" key="7">
    <source>
        <dbReference type="ARBA" id="ARBA00022989"/>
    </source>
</evidence>
<keyword evidence="5 11" id="KW-0812">Transmembrane</keyword>
<proteinExistence type="inferred from homology"/>
<gene>
    <name evidence="12" type="ORF">HKK74_22945</name>
</gene>
<feature type="transmembrane region" description="Helical" evidence="11">
    <location>
        <begin position="304"/>
        <end position="330"/>
    </location>
</feature>
<dbReference type="PROSITE" id="PS50283">
    <property type="entry name" value="NA_SOLUT_SYMP_3"/>
    <property type="match status" value="1"/>
</dbReference>
<feature type="transmembrane region" description="Helical" evidence="11">
    <location>
        <begin position="15"/>
        <end position="36"/>
    </location>
</feature>